<dbReference type="GO" id="GO:0043590">
    <property type="term" value="C:bacterial nucleoid"/>
    <property type="evidence" value="ECO:0007669"/>
    <property type="project" value="TreeGrafter"/>
</dbReference>
<comment type="catalytic activity">
    <reaction evidence="4">
        <text>Couples ATP hydrolysis with the unwinding of duplex DNA by translocating in the 3'-5' direction.</text>
        <dbReference type="EC" id="5.6.2.4"/>
    </reaction>
</comment>
<evidence type="ECO:0000313" key="7">
    <source>
        <dbReference type="EMBL" id="OIN14281.1"/>
    </source>
</evidence>
<keyword evidence="3" id="KW-0413">Isomerase</keyword>
<dbReference type="GO" id="GO:0005737">
    <property type="term" value="C:cytoplasm"/>
    <property type="evidence" value="ECO:0007669"/>
    <property type="project" value="TreeGrafter"/>
</dbReference>
<dbReference type="GO" id="GO:0009378">
    <property type="term" value="F:four-way junction helicase activity"/>
    <property type="evidence" value="ECO:0007669"/>
    <property type="project" value="TreeGrafter"/>
</dbReference>
<evidence type="ECO:0000256" key="5">
    <source>
        <dbReference type="ARBA" id="ARBA00034808"/>
    </source>
</evidence>
<dbReference type="GO" id="GO:0003677">
    <property type="term" value="F:DNA binding"/>
    <property type="evidence" value="ECO:0007669"/>
    <property type="project" value="UniProtKB-KW"/>
</dbReference>
<organism evidence="7 8">
    <name type="scientific">Oceanisphaera psychrotolerans</name>
    <dbReference type="NCBI Taxonomy" id="1414654"/>
    <lineage>
        <taxon>Bacteria</taxon>
        <taxon>Pseudomonadati</taxon>
        <taxon>Pseudomonadota</taxon>
        <taxon>Gammaproteobacteria</taxon>
        <taxon>Aeromonadales</taxon>
        <taxon>Aeromonadaceae</taxon>
        <taxon>Oceanisphaera</taxon>
    </lineage>
</organism>
<dbReference type="GO" id="GO:0030894">
    <property type="term" value="C:replisome"/>
    <property type="evidence" value="ECO:0007669"/>
    <property type="project" value="TreeGrafter"/>
</dbReference>
<dbReference type="EC" id="5.6.2.4" evidence="5"/>
<dbReference type="Pfam" id="PF00270">
    <property type="entry name" value="DEAD"/>
    <property type="match status" value="1"/>
</dbReference>
<proteinExistence type="inferred from homology"/>
<dbReference type="InterPro" id="IPR011545">
    <property type="entry name" value="DEAD/DEAH_box_helicase_dom"/>
</dbReference>
<dbReference type="EMBL" id="MDKE01000002">
    <property type="protein sequence ID" value="OIN14281.1"/>
    <property type="molecule type" value="Genomic_DNA"/>
</dbReference>
<accession>A0A1J4QI84</accession>
<dbReference type="Proteomes" id="UP000243073">
    <property type="component" value="Unassembled WGS sequence"/>
</dbReference>
<evidence type="ECO:0000256" key="2">
    <source>
        <dbReference type="ARBA" id="ARBA00023125"/>
    </source>
</evidence>
<dbReference type="GO" id="GO:0005524">
    <property type="term" value="F:ATP binding"/>
    <property type="evidence" value="ECO:0007669"/>
    <property type="project" value="InterPro"/>
</dbReference>
<sequence length="106" mass="11402">MNSLTEEPESVPIPDTPLAVLQQVFGYQSFRDGQQEIIDTVIAGRDALVIKPTGGGKSICYQTPFNIGNGELTTEYAYGNGNYDGRSHAVVGNKPDQGAMGPHFLE</sequence>
<keyword evidence="8" id="KW-1185">Reference proteome</keyword>
<dbReference type="PANTHER" id="PTHR13710">
    <property type="entry name" value="DNA HELICASE RECQ FAMILY MEMBER"/>
    <property type="match status" value="1"/>
</dbReference>
<comment type="caution">
    <text evidence="7">The sequence shown here is derived from an EMBL/GenBank/DDBJ whole genome shotgun (WGS) entry which is preliminary data.</text>
</comment>
<dbReference type="SUPFAM" id="SSF52540">
    <property type="entry name" value="P-loop containing nucleoside triphosphate hydrolases"/>
    <property type="match status" value="1"/>
</dbReference>
<dbReference type="AlphaFoldDB" id="A0A1J4QI84"/>
<dbReference type="GO" id="GO:0006281">
    <property type="term" value="P:DNA repair"/>
    <property type="evidence" value="ECO:0007669"/>
    <property type="project" value="TreeGrafter"/>
</dbReference>
<dbReference type="PANTHER" id="PTHR13710:SF105">
    <property type="entry name" value="ATP-DEPENDENT DNA HELICASE Q1"/>
    <property type="match status" value="1"/>
</dbReference>
<dbReference type="Gene3D" id="3.40.50.300">
    <property type="entry name" value="P-loop containing nucleotide triphosphate hydrolases"/>
    <property type="match status" value="1"/>
</dbReference>
<evidence type="ECO:0000259" key="6">
    <source>
        <dbReference type="Pfam" id="PF00270"/>
    </source>
</evidence>
<evidence type="ECO:0000256" key="3">
    <source>
        <dbReference type="ARBA" id="ARBA00023235"/>
    </source>
</evidence>
<reference evidence="7 8" key="1">
    <citation type="submission" date="2016-07" db="EMBL/GenBank/DDBJ databases">
        <title>Draft Genome Sequence of Oceanisphaera psychrotolerans, isolated from coastal sediment samples.</title>
        <authorList>
            <person name="Zhuo S."/>
            <person name="Ruan Z."/>
        </authorList>
    </citation>
    <scope>NUCLEOTIDE SEQUENCE [LARGE SCALE GENOMIC DNA]</scope>
    <source>
        <strain evidence="7 8">LAM-WHM-ZC</strain>
    </source>
</reference>
<comment type="similarity">
    <text evidence="1">Belongs to the helicase family. RecQ subfamily.</text>
</comment>
<protein>
    <recommendedName>
        <fullName evidence="5">DNA 3'-5' helicase</fullName>
        <ecNumber evidence="5">5.6.2.4</ecNumber>
    </recommendedName>
</protein>
<dbReference type="GO" id="GO:0006310">
    <property type="term" value="P:DNA recombination"/>
    <property type="evidence" value="ECO:0007669"/>
    <property type="project" value="TreeGrafter"/>
</dbReference>
<evidence type="ECO:0000256" key="4">
    <source>
        <dbReference type="ARBA" id="ARBA00034617"/>
    </source>
</evidence>
<dbReference type="InterPro" id="IPR027417">
    <property type="entry name" value="P-loop_NTPase"/>
</dbReference>
<dbReference type="GO" id="GO:0043138">
    <property type="term" value="F:3'-5' DNA helicase activity"/>
    <property type="evidence" value="ECO:0007669"/>
    <property type="project" value="UniProtKB-EC"/>
</dbReference>
<dbReference type="STRING" id="1414654.BFR47_08290"/>
<keyword evidence="2" id="KW-0238">DNA-binding</keyword>
<evidence type="ECO:0000313" key="8">
    <source>
        <dbReference type="Proteomes" id="UP000243073"/>
    </source>
</evidence>
<evidence type="ECO:0000256" key="1">
    <source>
        <dbReference type="ARBA" id="ARBA00005446"/>
    </source>
</evidence>
<gene>
    <name evidence="7" type="ORF">BFR47_08290</name>
</gene>
<name>A0A1J4QI84_9GAMM</name>
<feature type="domain" description="DEAD/DEAH-box helicase" evidence="6">
    <location>
        <begin position="32"/>
        <end position="65"/>
    </location>
</feature>